<proteinExistence type="predicted"/>
<dbReference type="EMBL" id="JACIEI010000009">
    <property type="protein sequence ID" value="MBB3994984.1"/>
    <property type="molecule type" value="Genomic_DNA"/>
</dbReference>
<dbReference type="RefSeq" id="WP_184566484.1">
    <property type="nucleotide sequence ID" value="NZ_JACIEI010000009.1"/>
</dbReference>
<dbReference type="AlphaFoldDB" id="A0A7W6H2M4"/>
<evidence type="ECO:0000313" key="2">
    <source>
        <dbReference type="Proteomes" id="UP000530268"/>
    </source>
</evidence>
<gene>
    <name evidence="1" type="ORF">GGR95_002634</name>
</gene>
<organism evidence="1 2">
    <name type="scientific">Sulfitobacter undariae</name>
    <dbReference type="NCBI Taxonomy" id="1563671"/>
    <lineage>
        <taxon>Bacteria</taxon>
        <taxon>Pseudomonadati</taxon>
        <taxon>Pseudomonadota</taxon>
        <taxon>Alphaproteobacteria</taxon>
        <taxon>Rhodobacterales</taxon>
        <taxon>Roseobacteraceae</taxon>
        <taxon>Sulfitobacter</taxon>
    </lineage>
</organism>
<name>A0A7W6H2M4_9RHOB</name>
<reference evidence="1 2" key="1">
    <citation type="submission" date="2020-08" db="EMBL/GenBank/DDBJ databases">
        <title>Genomic Encyclopedia of Type Strains, Phase IV (KMG-IV): sequencing the most valuable type-strain genomes for metagenomic binning, comparative biology and taxonomic classification.</title>
        <authorList>
            <person name="Goeker M."/>
        </authorList>
    </citation>
    <scope>NUCLEOTIDE SEQUENCE [LARGE SCALE GENOMIC DNA]</scope>
    <source>
        <strain evidence="1 2">DSM 102234</strain>
    </source>
</reference>
<accession>A0A7W6H2M4</accession>
<sequence length="104" mass="11296">MRKILYESETAKVVSVGDIAGRDVCVTFHPYASIESNLNVALGFGEAQLAKLGKPAVHFINLRNHWWHIEDLTECLEAAKSVVDTAKSRTGYGSSMGGYGPVTL</sequence>
<comment type="caution">
    <text evidence="1">The sequence shown here is derived from an EMBL/GenBank/DDBJ whole genome shotgun (WGS) entry which is preliminary data.</text>
</comment>
<evidence type="ECO:0000313" key="1">
    <source>
        <dbReference type="EMBL" id="MBB3994984.1"/>
    </source>
</evidence>
<keyword evidence="2" id="KW-1185">Reference proteome</keyword>
<dbReference type="Proteomes" id="UP000530268">
    <property type="component" value="Unassembled WGS sequence"/>
</dbReference>
<protein>
    <submittedName>
        <fullName evidence="1">Uncharacterized protein</fullName>
    </submittedName>
</protein>